<sequence>MANAMYRGVAIADDARLVLSSAEAMSLMVRNSQRGRAYGPQAALQTLKPLFEKRQQLLLAMSASDGVVGPGLALLSSRRRKLQALKRKYYALYIELLRATNNTGTLQGLLRRTKGVRETREEVVWVQRGVLRALLAILRSDIDNRAQKRLHGVAAAAAPSPSRGAGANPPPTLSTRPATAAAGAAAVTGDGNTSATAGPRTGTEAEVLRAVDNPGAAQPQARAMAGAAAAATGVVPGPLGQSKEVAAATPAAAAASGGSNAAKPGGDEKPALENAWNLYVQVVDLESTTRSGGGSSSSLRPGQSSCFGLTLLGDAEEVLVKSWQAFGAANAAVLELVELQNPLPSPGKGAGPDTGGGMLLRRARACCHVFWPDKQGRGKMSKSKLKLKRPAAAAVALPLASSANRAAPRPKVQPRTTPPPASAGAAVVARDAVQQDKSTGGKGGKEARPDVATAGPAATTPTP</sequence>
<organism evidence="2 3">
    <name type="scientific">Ectocarpus siliculosus</name>
    <name type="common">Brown alga</name>
    <name type="synonym">Conferva siliculosa</name>
    <dbReference type="NCBI Taxonomy" id="2880"/>
    <lineage>
        <taxon>Eukaryota</taxon>
        <taxon>Sar</taxon>
        <taxon>Stramenopiles</taxon>
        <taxon>Ochrophyta</taxon>
        <taxon>PX clade</taxon>
        <taxon>Phaeophyceae</taxon>
        <taxon>Ectocarpales</taxon>
        <taxon>Ectocarpaceae</taxon>
        <taxon>Ectocarpus</taxon>
    </lineage>
</organism>
<protein>
    <submittedName>
        <fullName evidence="2">Uncharacterized protein</fullName>
    </submittedName>
</protein>
<keyword evidence="3" id="KW-1185">Reference proteome</keyword>
<reference evidence="2 3" key="1">
    <citation type="journal article" date="2010" name="Nature">
        <title>The Ectocarpus genome and the independent evolution of multicellularity in brown algae.</title>
        <authorList>
            <person name="Cock J.M."/>
            <person name="Sterck L."/>
            <person name="Rouze P."/>
            <person name="Scornet D."/>
            <person name="Allen A.E."/>
            <person name="Amoutzias G."/>
            <person name="Anthouard V."/>
            <person name="Artiguenave F."/>
            <person name="Aury J.M."/>
            <person name="Badger J.H."/>
            <person name="Beszteri B."/>
            <person name="Billiau K."/>
            <person name="Bonnet E."/>
            <person name="Bothwell J.H."/>
            <person name="Bowler C."/>
            <person name="Boyen C."/>
            <person name="Brownlee C."/>
            <person name="Carrano C.J."/>
            <person name="Charrier B."/>
            <person name="Cho G.Y."/>
            <person name="Coelho S.M."/>
            <person name="Collen J."/>
            <person name="Corre E."/>
            <person name="Da Silva C."/>
            <person name="Delage L."/>
            <person name="Delaroque N."/>
            <person name="Dittami S.M."/>
            <person name="Doulbeau S."/>
            <person name="Elias M."/>
            <person name="Farnham G."/>
            <person name="Gachon C.M."/>
            <person name="Gschloessl B."/>
            <person name="Heesch S."/>
            <person name="Jabbari K."/>
            <person name="Jubin C."/>
            <person name="Kawai H."/>
            <person name="Kimura K."/>
            <person name="Kloareg B."/>
            <person name="Kupper F.C."/>
            <person name="Lang D."/>
            <person name="Le Bail A."/>
            <person name="Leblanc C."/>
            <person name="Lerouge P."/>
            <person name="Lohr M."/>
            <person name="Lopez P.J."/>
            <person name="Martens C."/>
            <person name="Maumus F."/>
            <person name="Michel G."/>
            <person name="Miranda-Saavedra D."/>
            <person name="Morales J."/>
            <person name="Moreau H."/>
            <person name="Motomura T."/>
            <person name="Nagasato C."/>
            <person name="Napoli C.A."/>
            <person name="Nelson D.R."/>
            <person name="Nyvall-Collen P."/>
            <person name="Peters A.F."/>
            <person name="Pommier C."/>
            <person name="Potin P."/>
            <person name="Poulain J."/>
            <person name="Quesneville H."/>
            <person name="Read B."/>
            <person name="Rensing S.A."/>
            <person name="Ritter A."/>
            <person name="Rousvoal S."/>
            <person name="Samanta M."/>
            <person name="Samson G."/>
            <person name="Schroeder D.C."/>
            <person name="Segurens B."/>
            <person name="Strittmatter M."/>
            <person name="Tonon T."/>
            <person name="Tregear J.W."/>
            <person name="Valentin K."/>
            <person name="von Dassow P."/>
            <person name="Yamagishi T."/>
            <person name="Van de Peer Y."/>
            <person name="Wincker P."/>
        </authorList>
    </citation>
    <scope>NUCLEOTIDE SEQUENCE [LARGE SCALE GENOMIC DNA]</scope>
    <source>
        <strain evidence="3">Ec32 / CCAP1310/4</strain>
    </source>
</reference>
<evidence type="ECO:0000313" key="3">
    <source>
        <dbReference type="Proteomes" id="UP000002630"/>
    </source>
</evidence>
<proteinExistence type="predicted"/>
<feature type="compositionally biased region" description="Low complexity" evidence="1">
    <location>
        <begin position="422"/>
        <end position="432"/>
    </location>
</feature>
<feature type="compositionally biased region" description="Low complexity" evidence="1">
    <location>
        <begin position="452"/>
        <end position="463"/>
    </location>
</feature>
<dbReference type="AlphaFoldDB" id="D7FMA4"/>
<accession>D7FMA4</accession>
<evidence type="ECO:0000256" key="1">
    <source>
        <dbReference type="SAM" id="MobiDB-lite"/>
    </source>
</evidence>
<feature type="region of interest" description="Disordered" evidence="1">
    <location>
        <begin position="153"/>
        <end position="201"/>
    </location>
</feature>
<gene>
    <name evidence="2" type="ORF">Esi_0166_0016</name>
</gene>
<feature type="compositionally biased region" description="Low complexity" evidence="1">
    <location>
        <begin position="154"/>
        <end position="167"/>
    </location>
</feature>
<feature type="compositionally biased region" description="Low complexity" evidence="1">
    <location>
        <begin position="178"/>
        <end position="189"/>
    </location>
</feature>
<dbReference type="InParanoid" id="D7FMA4"/>
<feature type="region of interest" description="Disordered" evidence="1">
    <location>
        <begin position="401"/>
        <end position="463"/>
    </location>
</feature>
<dbReference type="Proteomes" id="UP000002630">
    <property type="component" value="Unassembled WGS sequence"/>
</dbReference>
<dbReference type="EMBL" id="FN649760">
    <property type="protein sequence ID" value="CBJ29922.1"/>
    <property type="molecule type" value="Genomic_DNA"/>
</dbReference>
<name>D7FMA4_ECTSI</name>
<evidence type="ECO:0000313" key="2">
    <source>
        <dbReference type="EMBL" id="CBJ29922.1"/>
    </source>
</evidence>